<dbReference type="PANTHER" id="PTHR11409:SF43">
    <property type="entry name" value="ADENOSINE DEAMINASE"/>
    <property type="match status" value="1"/>
</dbReference>
<proteinExistence type="inferred from homology"/>
<dbReference type="Pfam" id="PF00962">
    <property type="entry name" value="A_deaminase"/>
    <property type="match status" value="1"/>
</dbReference>
<dbReference type="STRING" id="984262.SGRA_0712"/>
<evidence type="ECO:0000313" key="9">
    <source>
        <dbReference type="Proteomes" id="UP000007519"/>
    </source>
</evidence>
<keyword evidence="9" id="KW-1185">Reference proteome</keyword>
<keyword evidence="6" id="KW-0862">Zinc</keyword>
<dbReference type="GO" id="GO:0004000">
    <property type="term" value="F:adenosine deaminase activity"/>
    <property type="evidence" value="ECO:0007669"/>
    <property type="project" value="TreeGrafter"/>
</dbReference>
<organism evidence="8 9">
    <name type="scientific">Saprospira grandis (strain Lewin)</name>
    <dbReference type="NCBI Taxonomy" id="984262"/>
    <lineage>
        <taxon>Bacteria</taxon>
        <taxon>Pseudomonadati</taxon>
        <taxon>Bacteroidota</taxon>
        <taxon>Saprospiria</taxon>
        <taxon>Saprospirales</taxon>
        <taxon>Saprospiraceae</taxon>
        <taxon>Saprospira</taxon>
    </lineage>
</organism>
<evidence type="ECO:0000256" key="6">
    <source>
        <dbReference type="ARBA" id="ARBA00022833"/>
    </source>
</evidence>
<dbReference type="GO" id="GO:0043103">
    <property type="term" value="P:hypoxanthine salvage"/>
    <property type="evidence" value="ECO:0007669"/>
    <property type="project" value="TreeGrafter"/>
</dbReference>
<comment type="similarity">
    <text evidence="2">Belongs to the metallo-dependent hydrolases superfamily. Adenosine and AMP deaminases family.</text>
</comment>
<dbReference type="AlphaFoldDB" id="H6L1B0"/>
<evidence type="ECO:0000256" key="2">
    <source>
        <dbReference type="ARBA" id="ARBA00006676"/>
    </source>
</evidence>
<dbReference type="InterPro" id="IPR032466">
    <property type="entry name" value="Metal_Hydrolase"/>
</dbReference>
<dbReference type="Gene3D" id="3.20.20.140">
    <property type="entry name" value="Metal-dependent hydrolases"/>
    <property type="match status" value="1"/>
</dbReference>
<evidence type="ECO:0000259" key="7">
    <source>
        <dbReference type="Pfam" id="PF00962"/>
    </source>
</evidence>
<dbReference type="GO" id="GO:0006154">
    <property type="term" value="P:adenosine catabolic process"/>
    <property type="evidence" value="ECO:0007669"/>
    <property type="project" value="TreeGrafter"/>
</dbReference>
<dbReference type="OrthoDB" id="105475at2"/>
<dbReference type="InterPro" id="IPR001365">
    <property type="entry name" value="A_deaminase_dom"/>
</dbReference>
<evidence type="ECO:0000256" key="4">
    <source>
        <dbReference type="ARBA" id="ARBA00022723"/>
    </source>
</evidence>
<dbReference type="eggNOG" id="COG1816">
    <property type="taxonomic scope" value="Bacteria"/>
</dbReference>
<reference evidence="8 9" key="1">
    <citation type="journal article" date="2012" name="Stand. Genomic Sci.">
        <title>Complete genome sequencing and analysis of Saprospira grandis str. Lewin, a predatory marine bacterium.</title>
        <authorList>
            <person name="Saw J.H."/>
            <person name="Yuryev A."/>
            <person name="Kanbe M."/>
            <person name="Hou S."/>
            <person name="Young A.G."/>
            <person name="Aizawa S."/>
            <person name="Alam M."/>
        </authorList>
    </citation>
    <scope>NUCLEOTIDE SEQUENCE [LARGE SCALE GENOMIC DNA]</scope>
    <source>
        <strain evidence="8 9">Lewin</strain>
    </source>
</reference>
<keyword evidence="4" id="KW-0479">Metal-binding</keyword>
<dbReference type="EC" id="3.5.4.4" evidence="3"/>
<dbReference type="Proteomes" id="UP000007519">
    <property type="component" value="Chromosome"/>
</dbReference>
<name>H6L1B0_SAPGL</name>
<dbReference type="SUPFAM" id="SSF51556">
    <property type="entry name" value="Metallo-dependent hydrolases"/>
    <property type="match status" value="1"/>
</dbReference>
<dbReference type="EMBL" id="CP002831">
    <property type="protein sequence ID" value="AFC23451.1"/>
    <property type="molecule type" value="Genomic_DNA"/>
</dbReference>
<protein>
    <recommendedName>
        <fullName evidence="3">adenosine deaminase</fullName>
        <ecNumber evidence="3">3.5.4.4</ecNumber>
    </recommendedName>
</protein>
<evidence type="ECO:0000313" key="8">
    <source>
        <dbReference type="EMBL" id="AFC23451.1"/>
    </source>
</evidence>
<accession>H6L1B0</accession>
<evidence type="ECO:0000256" key="3">
    <source>
        <dbReference type="ARBA" id="ARBA00012784"/>
    </source>
</evidence>
<comment type="cofactor">
    <cofactor evidence="1">
        <name>Zn(2+)</name>
        <dbReference type="ChEBI" id="CHEBI:29105"/>
    </cofactor>
</comment>
<evidence type="ECO:0000256" key="1">
    <source>
        <dbReference type="ARBA" id="ARBA00001947"/>
    </source>
</evidence>
<dbReference type="KEGG" id="sgn:SGRA_0712"/>
<dbReference type="HOGENOM" id="CLU_573569_0_0_10"/>
<sequence length="431" mass="48024">MSTCSKTAQYFASIRSSAKALTAFFEAFPKGGDIHHHALGALLPEAIWAKGGRFWANAEGQLSASAQPGFLPLYSYNKSEMLANWSIKGASKEGRAQQFFNFFGKIAPIFQGQEGYWLGQIAQQAAAENILYVETLIEAPAARQELWSWTQGWSSQPANFEGWTQSLLHYGIEDLIQEVLAEIAGWQADYQALEGPKAQLGLQWYAVRTYPLPMVFAQLYLAFQLAQQSDWVLAVNLVGPEHAELSQAEFEGQMQALRYLKQLFPSVSLALHAGELRPDILAGRPYQNPIEQAIQLGAKRIGHGVGLPLERDAAACLQMMKERAIPLELLLTSNAFILGLPAEQHPFSTYLAAEVPIVLASDDPALLATSLSQEYCLLAQNSQLSYEDFKQLSFNSIRYSFLSEEEKENLEQELKKAFLSFEDRKINPINH</sequence>
<gene>
    <name evidence="8" type="primary">add</name>
    <name evidence="8" type="ordered locus">SGRA_0712</name>
</gene>
<dbReference type="GO" id="GO:0046103">
    <property type="term" value="P:inosine biosynthetic process"/>
    <property type="evidence" value="ECO:0007669"/>
    <property type="project" value="TreeGrafter"/>
</dbReference>
<feature type="domain" description="Adenosine deaminase" evidence="7">
    <location>
        <begin position="232"/>
        <end position="416"/>
    </location>
</feature>
<dbReference type="GO" id="GO:0046872">
    <property type="term" value="F:metal ion binding"/>
    <property type="evidence" value="ECO:0007669"/>
    <property type="project" value="UniProtKB-KW"/>
</dbReference>
<dbReference type="RefSeq" id="WP_014373694.1">
    <property type="nucleotide sequence ID" value="NC_016940.1"/>
</dbReference>
<dbReference type="PANTHER" id="PTHR11409">
    <property type="entry name" value="ADENOSINE DEAMINASE"/>
    <property type="match status" value="1"/>
</dbReference>
<dbReference type="InterPro" id="IPR006330">
    <property type="entry name" value="Ado/ade_deaminase"/>
</dbReference>
<dbReference type="GO" id="GO:0005829">
    <property type="term" value="C:cytosol"/>
    <property type="evidence" value="ECO:0007669"/>
    <property type="project" value="TreeGrafter"/>
</dbReference>
<keyword evidence="5 8" id="KW-0378">Hydrolase</keyword>
<evidence type="ECO:0000256" key="5">
    <source>
        <dbReference type="ARBA" id="ARBA00022801"/>
    </source>
</evidence>